<organism evidence="2 3">
    <name type="scientific">Oleoguttula mirabilis</name>
    <dbReference type="NCBI Taxonomy" id="1507867"/>
    <lineage>
        <taxon>Eukaryota</taxon>
        <taxon>Fungi</taxon>
        <taxon>Dikarya</taxon>
        <taxon>Ascomycota</taxon>
        <taxon>Pezizomycotina</taxon>
        <taxon>Dothideomycetes</taxon>
        <taxon>Dothideomycetidae</taxon>
        <taxon>Mycosphaerellales</taxon>
        <taxon>Teratosphaeriaceae</taxon>
        <taxon>Oleoguttula</taxon>
    </lineage>
</organism>
<keyword evidence="1" id="KW-0732">Signal</keyword>
<evidence type="ECO:0000256" key="1">
    <source>
        <dbReference type="SAM" id="SignalP"/>
    </source>
</evidence>
<accession>A0AAV9JWY6</accession>
<gene>
    <name evidence="2" type="ORF">LTR36_004929</name>
</gene>
<dbReference type="AlphaFoldDB" id="A0AAV9JWY6"/>
<evidence type="ECO:0000313" key="3">
    <source>
        <dbReference type="Proteomes" id="UP001324427"/>
    </source>
</evidence>
<dbReference type="Proteomes" id="UP001324427">
    <property type="component" value="Unassembled WGS sequence"/>
</dbReference>
<sequence>MLRMILLKGKLDMLCLAVQYTRSGEMTDRQAHVITVLSWEITGMLERQVADECAELVGPAAVATTGVGGVDAELGPSGLPE</sequence>
<feature type="signal peptide" evidence="1">
    <location>
        <begin position="1"/>
        <end position="17"/>
    </location>
</feature>
<name>A0AAV9JWY6_9PEZI</name>
<protein>
    <submittedName>
        <fullName evidence="2">Uncharacterized protein</fullName>
    </submittedName>
</protein>
<evidence type="ECO:0000313" key="2">
    <source>
        <dbReference type="EMBL" id="KAK4549628.1"/>
    </source>
</evidence>
<keyword evidence="3" id="KW-1185">Reference proteome</keyword>
<reference evidence="2 3" key="1">
    <citation type="submission" date="2021-11" db="EMBL/GenBank/DDBJ databases">
        <title>Black yeast isolated from Biological Soil Crust.</title>
        <authorList>
            <person name="Kurbessoian T."/>
        </authorList>
    </citation>
    <scope>NUCLEOTIDE SEQUENCE [LARGE SCALE GENOMIC DNA]</scope>
    <source>
        <strain evidence="2 3">CCFEE 5522</strain>
    </source>
</reference>
<comment type="caution">
    <text evidence="2">The sequence shown here is derived from an EMBL/GenBank/DDBJ whole genome shotgun (WGS) entry which is preliminary data.</text>
</comment>
<dbReference type="EMBL" id="JAVFHQ010000003">
    <property type="protein sequence ID" value="KAK4549628.1"/>
    <property type="molecule type" value="Genomic_DNA"/>
</dbReference>
<feature type="chain" id="PRO_5043530106" evidence="1">
    <location>
        <begin position="18"/>
        <end position="81"/>
    </location>
</feature>
<proteinExistence type="predicted"/>